<feature type="transmembrane region" description="Helical" evidence="4">
    <location>
        <begin position="373"/>
        <end position="392"/>
    </location>
</feature>
<dbReference type="InterPro" id="IPR011701">
    <property type="entry name" value="MFS"/>
</dbReference>
<dbReference type="Gene3D" id="1.20.1250.20">
    <property type="entry name" value="MFS general substrate transporter like domains"/>
    <property type="match status" value="2"/>
</dbReference>
<dbReference type="PANTHER" id="PTHR11360">
    <property type="entry name" value="MONOCARBOXYLATE TRANSPORTER"/>
    <property type="match status" value="1"/>
</dbReference>
<dbReference type="InterPro" id="IPR050327">
    <property type="entry name" value="Proton-linked_MCT"/>
</dbReference>
<dbReference type="EMBL" id="CP065938">
    <property type="protein sequence ID" value="UWX05136.1"/>
    <property type="molecule type" value="Genomic_DNA"/>
</dbReference>
<dbReference type="SUPFAM" id="SSF103473">
    <property type="entry name" value="MFS general substrate transporter"/>
    <property type="match status" value="1"/>
</dbReference>
<evidence type="ECO:0000256" key="1">
    <source>
        <dbReference type="ARBA" id="ARBA00022692"/>
    </source>
</evidence>
<dbReference type="Proteomes" id="UP001058120">
    <property type="component" value="Chromosome"/>
</dbReference>
<protein>
    <submittedName>
        <fullName evidence="5">MFS transporter</fullName>
    </submittedName>
</protein>
<feature type="transmembrane region" description="Helical" evidence="4">
    <location>
        <begin position="308"/>
        <end position="335"/>
    </location>
</feature>
<dbReference type="PANTHER" id="PTHR11360:SF284">
    <property type="entry name" value="EG:103B4.3 PROTEIN-RELATED"/>
    <property type="match status" value="1"/>
</dbReference>
<reference evidence="5" key="1">
    <citation type="submission" date="2020-12" db="EMBL/GenBank/DDBJ databases">
        <title>Taurinivorans muris gen. nov., sp. nov., fundamental and realized metabolic niche of a ubiquitous sulfidogenic bacterium in the murine intestine.</title>
        <authorList>
            <person name="Ye H."/>
            <person name="Hanson B.T."/>
            <person name="Loy A."/>
        </authorList>
    </citation>
    <scope>NUCLEOTIDE SEQUENCE</scope>
    <source>
        <strain evidence="5">LT0009</strain>
    </source>
</reference>
<feature type="transmembrane region" description="Helical" evidence="4">
    <location>
        <begin position="253"/>
        <end position="273"/>
    </location>
</feature>
<evidence type="ECO:0000313" key="5">
    <source>
        <dbReference type="EMBL" id="UWX05136.1"/>
    </source>
</evidence>
<evidence type="ECO:0000256" key="2">
    <source>
        <dbReference type="ARBA" id="ARBA00022989"/>
    </source>
</evidence>
<name>A0ABY5Y0T5_9BACT</name>
<accession>A0ABY5Y0T5</accession>
<keyword evidence="3 4" id="KW-0472">Membrane</keyword>
<keyword evidence="1 4" id="KW-0812">Transmembrane</keyword>
<feature type="transmembrane region" description="Helical" evidence="4">
    <location>
        <begin position="133"/>
        <end position="158"/>
    </location>
</feature>
<evidence type="ECO:0000256" key="4">
    <source>
        <dbReference type="SAM" id="Phobius"/>
    </source>
</evidence>
<feature type="transmembrane region" description="Helical" evidence="4">
    <location>
        <begin position="164"/>
        <end position="183"/>
    </location>
</feature>
<proteinExistence type="predicted"/>
<sequence>MFYGWKITLLGSAGNFLLQGSTIYIMNAFIEPLNALYGWTRADISTIMFFAALFGAFSMPVFSSLALRIPLRLIMSAGALLGGLCAIGMGITDNLYVFGLLFILTWISGQAFGGVSANILINKWFSRFQGRAFGICNIGNSLAGAVLPFLLMISIQYTNVKLTWILYGIIILCFVPVCLFLIVEKPSDMGLHADNLANGKKEIRSEVFIPLKTVLQYPEIYYIGFTFGFMLMSSSSVLSQLKLRFTDVGIESFTAMALMCLTAFFCAIAKYLWGWLCDKICPVLVTRILVLFHIGALFLLFIPANLAVILIFTVCFGLAAGGSWAVMPSITAYLFGKERFICTYRAVSPFVILKALGFLIVGFSYSFFGSYDAAYLIFIVILSCCFLLTLLLKPLTTQNTLTVA</sequence>
<dbReference type="Pfam" id="PF07690">
    <property type="entry name" value="MFS_1"/>
    <property type="match status" value="1"/>
</dbReference>
<dbReference type="RefSeq" id="WP_334314702.1">
    <property type="nucleotide sequence ID" value="NZ_CP065938.1"/>
</dbReference>
<dbReference type="InterPro" id="IPR036259">
    <property type="entry name" value="MFS_trans_sf"/>
</dbReference>
<organism evidence="5 6">
    <name type="scientific">Taurinivorans muris</name>
    <dbReference type="NCBI Taxonomy" id="2787751"/>
    <lineage>
        <taxon>Bacteria</taxon>
        <taxon>Pseudomonadati</taxon>
        <taxon>Thermodesulfobacteriota</taxon>
        <taxon>Desulfovibrionia</taxon>
        <taxon>Desulfovibrionales</taxon>
        <taxon>Desulfovibrionaceae</taxon>
        <taxon>Taurinivorans</taxon>
    </lineage>
</organism>
<feature type="transmembrane region" description="Helical" evidence="4">
    <location>
        <begin position="7"/>
        <end position="26"/>
    </location>
</feature>
<feature type="transmembrane region" description="Helical" evidence="4">
    <location>
        <begin position="97"/>
        <end position="121"/>
    </location>
</feature>
<keyword evidence="2 4" id="KW-1133">Transmembrane helix</keyword>
<evidence type="ECO:0000256" key="3">
    <source>
        <dbReference type="ARBA" id="ARBA00023136"/>
    </source>
</evidence>
<feature type="transmembrane region" description="Helical" evidence="4">
    <location>
        <begin position="347"/>
        <end position="367"/>
    </location>
</feature>
<keyword evidence="6" id="KW-1185">Reference proteome</keyword>
<feature type="transmembrane region" description="Helical" evidence="4">
    <location>
        <begin position="220"/>
        <end position="241"/>
    </location>
</feature>
<evidence type="ECO:0000313" key="6">
    <source>
        <dbReference type="Proteomes" id="UP001058120"/>
    </source>
</evidence>
<feature type="transmembrane region" description="Helical" evidence="4">
    <location>
        <begin position="73"/>
        <end position="91"/>
    </location>
</feature>
<feature type="transmembrane region" description="Helical" evidence="4">
    <location>
        <begin position="46"/>
        <end position="66"/>
    </location>
</feature>
<feature type="transmembrane region" description="Helical" evidence="4">
    <location>
        <begin position="280"/>
        <end position="302"/>
    </location>
</feature>
<gene>
    <name evidence="5" type="ORF">JBF11_06580</name>
</gene>